<comment type="caution">
    <text evidence="1">The sequence shown here is derived from an EMBL/GenBank/DDBJ whole genome shotgun (WGS) entry which is preliminary data.</text>
</comment>
<dbReference type="AlphaFoldDB" id="A0A371E134"/>
<organism evidence="1 2">
    <name type="scientific">Mucuna pruriens</name>
    <name type="common">Velvet bean</name>
    <name type="synonym">Dolichos pruriens</name>
    <dbReference type="NCBI Taxonomy" id="157652"/>
    <lineage>
        <taxon>Eukaryota</taxon>
        <taxon>Viridiplantae</taxon>
        <taxon>Streptophyta</taxon>
        <taxon>Embryophyta</taxon>
        <taxon>Tracheophyta</taxon>
        <taxon>Spermatophyta</taxon>
        <taxon>Magnoliopsida</taxon>
        <taxon>eudicotyledons</taxon>
        <taxon>Gunneridae</taxon>
        <taxon>Pentapetalae</taxon>
        <taxon>rosids</taxon>
        <taxon>fabids</taxon>
        <taxon>Fabales</taxon>
        <taxon>Fabaceae</taxon>
        <taxon>Papilionoideae</taxon>
        <taxon>50 kb inversion clade</taxon>
        <taxon>NPAAA clade</taxon>
        <taxon>indigoferoid/millettioid clade</taxon>
        <taxon>Phaseoleae</taxon>
        <taxon>Mucuna</taxon>
    </lineage>
</organism>
<reference evidence="1" key="1">
    <citation type="submission" date="2018-05" db="EMBL/GenBank/DDBJ databases">
        <title>Draft genome of Mucuna pruriens seed.</title>
        <authorList>
            <person name="Nnadi N.E."/>
            <person name="Vos R."/>
            <person name="Hasami M.H."/>
            <person name="Devisetty U.K."/>
            <person name="Aguiy J.C."/>
        </authorList>
    </citation>
    <scope>NUCLEOTIDE SEQUENCE [LARGE SCALE GENOMIC DNA]</scope>
    <source>
        <strain evidence="1">JCA_2017</strain>
    </source>
</reference>
<name>A0A371E134_MUCPR</name>
<accession>A0A371E134</accession>
<feature type="non-terminal residue" evidence="1">
    <location>
        <position position="1"/>
    </location>
</feature>
<evidence type="ECO:0000313" key="1">
    <source>
        <dbReference type="EMBL" id="RDX58504.1"/>
    </source>
</evidence>
<dbReference type="EMBL" id="QJKJ01017417">
    <property type="protein sequence ID" value="RDX58504.1"/>
    <property type="molecule type" value="Genomic_DNA"/>
</dbReference>
<protein>
    <submittedName>
        <fullName evidence="1">Uncharacterized protein</fullName>
    </submittedName>
</protein>
<dbReference type="Proteomes" id="UP000257109">
    <property type="component" value="Unassembled WGS sequence"/>
</dbReference>
<keyword evidence="2" id="KW-1185">Reference proteome</keyword>
<proteinExistence type="predicted"/>
<sequence>MARSNDNFPKNLHPKEAWNILEKDYISGKKVKEVCLQVLRRQYKLMQMEDLYKGVRWCMSMKVLFGFQEVLEIMKGRY</sequence>
<evidence type="ECO:0000313" key="2">
    <source>
        <dbReference type="Proteomes" id="UP000257109"/>
    </source>
</evidence>
<gene>
    <name evidence="1" type="ORF">CR513_62176</name>
</gene>